<name>A0A542DG87_AMYCI</name>
<reference evidence="2 3" key="1">
    <citation type="submission" date="2019-06" db="EMBL/GenBank/DDBJ databases">
        <title>Sequencing the genomes of 1000 actinobacteria strains.</title>
        <authorList>
            <person name="Klenk H.-P."/>
        </authorList>
    </citation>
    <scope>NUCLEOTIDE SEQUENCE [LARGE SCALE GENOMIC DNA]</scope>
    <source>
        <strain evidence="2 3">DSM 45679</strain>
    </source>
</reference>
<keyword evidence="3" id="KW-1185">Reference proteome</keyword>
<organism evidence="2 3">
    <name type="scientific">Amycolatopsis cihanbeyliensis</name>
    <dbReference type="NCBI Taxonomy" id="1128664"/>
    <lineage>
        <taxon>Bacteria</taxon>
        <taxon>Bacillati</taxon>
        <taxon>Actinomycetota</taxon>
        <taxon>Actinomycetes</taxon>
        <taxon>Pseudonocardiales</taxon>
        <taxon>Pseudonocardiaceae</taxon>
        <taxon>Amycolatopsis</taxon>
    </lineage>
</organism>
<accession>A0A542DG87</accession>
<dbReference type="RefSeq" id="WP_141996861.1">
    <property type="nucleotide sequence ID" value="NZ_VFML01000001.1"/>
</dbReference>
<dbReference type="Proteomes" id="UP000320876">
    <property type="component" value="Unassembled WGS sequence"/>
</dbReference>
<evidence type="ECO:0000313" key="2">
    <source>
        <dbReference type="EMBL" id="TQJ02086.1"/>
    </source>
</evidence>
<feature type="transmembrane region" description="Helical" evidence="1">
    <location>
        <begin position="44"/>
        <end position="62"/>
    </location>
</feature>
<sequence>MVGLLLGAAALWGASRLAWFAENRVAGVRGTVLHTETGAQAAGALVPLAVLALAGVAGMVATGGWARRVLGGALVLAGLAACWVAVNGLRTDGYPDGAPVAEIYVGHGLAAFGGVLVVVAGVLGLRGATRMPRMGARYSAPAAKRSAAEHDYDLWDALSDGRDPTAGR</sequence>
<dbReference type="InterPro" id="IPR019051">
    <property type="entry name" value="Trp_biosyn_TM_oprn/chp"/>
</dbReference>
<dbReference type="EMBL" id="VFML01000001">
    <property type="protein sequence ID" value="TQJ02086.1"/>
    <property type="molecule type" value="Genomic_DNA"/>
</dbReference>
<proteinExistence type="predicted"/>
<feature type="transmembrane region" description="Helical" evidence="1">
    <location>
        <begin position="69"/>
        <end position="86"/>
    </location>
</feature>
<keyword evidence="1" id="KW-0812">Transmembrane</keyword>
<comment type="caution">
    <text evidence="2">The sequence shown here is derived from an EMBL/GenBank/DDBJ whole genome shotgun (WGS) entry which is preliminary data.</text>
</comment>
<gene>
    <name evidence="2" type="ORF">FB471_1803</name>
</gene>
<feature type="transmembrane region" description="Helical" evidence="1">
    <location>
        <begin position="106"/>
        <end position="125"/>
    </location>
</feature>
<evidence type="ECO:0000256" key="1">
    <source>
        <dbReference type="SAM" id="Phobius"/>
    </source>
</evidence>
<dbReference type="OrthoDB" id="3697582at2"/>
<dbReference type="AlphaFoldDB" id="A0A542DG87"/>
<evidence type="ECO:0000313" key="3">
    <source>
        <dbReference type="Proteomes" id="UP000320876"/>
    </source>
</evidence>
<dbReference type="Pfam" id="PF09534">
    <property type="entry name" value="Trp_oprn_chp"/>
    <property type="match status" value="1"/>
</dbReference>
<keyword evidence="1" id="KW-1133">Transmembrane helix</keyword>
<protein>
    <submittedName>
        <fullName evidence="2">Putative membrane protein (TIGR02234 family)</fullName>
    </submittedName>
</protein>
<keyword evidence="1" id="KW-0472">Membrane</keyword>